<dbReference type="AlphaFoldDB" id="A0A6L6X1Z0"/>
<reference evidence="9 10" key="1">
    <citation type="submission" date="2019-11" db="EMBL/GenBank/DDBJ databases">
        <title>Streptomyces typhae sp. nov., a novel endophytic actinomycete isolated from the root of cattail pollen (Typha angustifolia L.).</title>
        <authorList>
            <person name="Peng C."/>
        </authorList>
    </citation>
    <scope>NUCLEOTIDE SEQUENCE [LARGE SCALE GENOMIC DNA]</scope>
    <source>
        <strain evidence="10">p1417</strain>
    </source>
</reference>
<comment type="caution">
    <text evidence="9">The sequence shown here is derived from an EMBL/GenBank/DDBJ whole genome shotgun (WGS) entry which is preliminary data.</text>
</comment>
<evidence type="ECO:0000256" key="2">
    <source>
        <dbReference type="ARBA" id="ARBA00022512"/>
    </source>
</evidence>
<dbReference type="EMBL" id="WPNZ01000013">
    <property type="protein sequence ID" value="MVO87822.1"/>
    <property type="molecule type" value="Genomic_DNA"/>
</dbReference>
<name>A0A6L6X1Z0_9ACTN</name>
<evidence type="ECO:0000256" key="7">
    <source>
        <dbReference type="SAM" id="SignalP"/>
    </source>
</evidence>
<comment type="subcellular location">
    <subcellularLocation>
        <location evidence="1">Secreted</location>
        <location evidence="1">Cell wall</location>
    </subcellularLocation>
</comment>
<feature type="chain" id="PRO_5039605936" evidence="7">
    <location>
        <begin position="22"/>
        <end position="123"/>
    </location>
</feature>
<feature type="domain" description="Chaplin" evidence="8">
    <location>
        <begin position="47"/>
        <end position="79"/>
    </location>
</feature>
<evidence type="ECO:0000256" key="4">
    <source>
        <dbReference type="ARBA" id="ARBA00022729"/>
    </source>
</evidence>
<keyword evidence="6" id="KW-0034">Amyloid</keyword>
<gene>
    <name evidence="9" type="ORF">GPA10_24440</name>
</gene>
<dbReference type="GO" id="GO:0007155">
    <property type="term" value="P:cell adhesion"/>
    <property type="evidence" value="ECO:0007669"/>
    <property type="project" value="UniProtKB-KW"/>
</dbReference>
<evidence type="ECO:0000259" key="8">
    <source>
        <dbReference type="Pfam" id="PF03777"/>
    </source>
</evidence>
<feature type="signal peptide" evidence="7">
    <location>
        <begin position="1"/>
        <end position="21"/>
    </location>
</feature>
<evidence type="ECO:0000313" key="9">
    <source>
        <dbReference type="EMBL" id="MVO87822.1"/>
    </source>
</evidence>
<evidence type="ECO:0000256" key="5">
    <source>
        <dbReference type="ARBA" id="ARBA00022889"/>
    </source>
</evidence>
<evidence type="ECO:0000313" key="10">
    <source>
        <dbReference type="Proteomes" id="UP000483802"/>
    </source>
</evidence>
<sequence length="123" mass="11636">MTQRSVRAVLVLAAAAGTGFAGVAPAAAGGVGDVLSPAFGTNCANRHGAHAAGTATHGSGSGDGNLLGLPVGSPLNQCGGADLPAPDFTVAPTASFDVCETAEQLGPVGLARVGLAVSAGLCK</sequence>
<keyword evidence="2" id="KW-0134">Cell wall</keyword>
<protein>
    <submittedName>
        <fullName evidence="9">DUF320 domain-containing protein</fullName>
    </submittedName>
</protein>
<evidence type="ECO:0000256" key="1">
    <source>
        <dbReference type="ARBA" id="ARBA00004191"/>
    </source>
</evidence>
<keyword evidence="5" id="KW-0130">Cell adhesion</keyword>
<keyword evidence="10" id="KW-1185">Reference proteome</keyword>
<dbReference type="Pfam" id="PF03777">
    <property type="entry name" value="ChpA-C"/>
    <property type="match status" value="1"/>
</dbReference>
<dbReference type="RefSeq" id="WP_157167351.1">
    <property type="nucleotide sequence ID" value="NZ_WPNZ01000013.1"/>
</dbReference>
<keyword evidence="4 7" id="KW-0732">Signal</keyword>
<dbReference type="InterPro" id="IPR005528">
    <property type="entry name" value="ChpA-H"/>
</dbReference>
<keyword evidence="3" id="KW-0964">Secreted</keyword>
<evidence type="ECO:0000256" key="3">
    <source>
        <dbReference type="ARBA" id="ARBA00022525"/>
    </source>
</evidence>
<organism evidence="9 10">
    <name type="scientific">Streptomyces typhae</name>
    <dbReference type="NCBI Taxonomy" id="2681492"/>
    <lineage>
        <taxon>Bacteria</taxon>
        <taxon>Bacillati</taxon>
        <taxon>Actinomycetota</taxon>
        <taxon>Actinomycetes</taxon>
        <taxon>Kitasatosporales</taxon>
        <taxon>Streptomycetaceae</taxon>
        <taxon>Streptomyces</taxon>
    </lineage>
</organism>
<evidence type="ECO:0000256" key="6">
    <source>
        <dbReference type="ARBA" id="ARBA00023087"/>
    </source>
</evidence>
<proteinExistence type="predicted"/>
<accession>A0A6L6X1Z0</accession>
<dbReference type="Proteomes" id="UP000483802">
    <property type="component" value="Unassembled WGS sequence"/>
</dbReference>